<comment type="caution">
    <text evidence="1">The sequence shown here is derived from an EMBL/GenBank/DDBJ whole genome shotgun (WGS) entry which is preliminary data.</text>
</comment>
<proteinExistence type="predicted"/>
<protein>
    <submittedName>
        <fullName evidence="1">Uncharacterized protein</fullName>
    </submittedName>
</protein>
<sequence>MGRGELGLLIGTAYHPQIDGQSERTIQTLKDMLQACNAYANKYRRTSEFQVGDFVLLKVSPWKADNYIDRKVNQLRNKSLNQVKVQWNNIRGFDAMWGRRRYAKEILRGQDRYALGDQIGHVVKQNQTLCKGELGLLIGTAYHPQIDGQSERTIQTLKDMLQACNAYANKYRRTSEFQVGDFVLLKVSPWKADNYIDRKVNQLRNKSLNQVKVQWNNIRGFDAMWGSEDEMKNSILFF</sequence>
<dbReference type="InterPro" id="IPR052160">
    <property type="entry name" value="Gypsy_RT_Integrase-like"/>
</dbReference>
<keyword evidence="2" id="KW-1185">Reference proteome</keyword>
<accession>A0A5N6PDG4</accession>
<dbReference type="EMBL" id="SZYD01000005">
    <property type="protein sequence ID" value="KAD6119798.1"/>
    <property type="molecule type" value="Genomic_DNA"/>
</dbReference>
<evidence type="ECO:0000313" key="1">
    <source>
        <dbReference type="EMBL" id="KAD6119798.1"/>
    </source>
</evidence>
<evidence type="ECO:0000313" key="2">
    <source>
        <dbReference type="Proteomes" id="UP000326396"/>
    </source>
</evidence>
<dbReference type="PANTHER" id="PTHR47266">
    <property type="entry name" value="ENDONUCLEASE-RELATED"/>
    <property type="match status" value="1"/>
</dbReference>
<reference evidence="1 2" key="1">
    <citation type="submission" date="2019-05" db="EMBL/GenBank/DDBJ databases">
        <title>Mikania micrantha, genome provides insights into the molecular mechanism of rapid growth.</title>
        <authorList>
            <person name="Liu B."/>
        </authorList>
    </citation>
    <scope>NUCLEOTIDE SEQUENCE [LARGE SCALE GENOMIC DNA]</scope>
    <source>
        <strain evidence="1">NLD-2019</strain>
        <tissue evidence="1">Leaf</tissue>
    </source>
</reference>
<gene>
    <name evidence="1" type="ORF">E3N88_11069</name>
</gene>
<dbReference type="AlphaFoldDB" id="A0A5N6PDG4"/>
<dbReference type="Proteomes" id="UP000326396">
    <property type="component" value="Linkage Group LG13"/>
</dbReference>
<name>A0A5N6PDG4_9ASTR</name>
<organism evidence="1 2">
    <name type="scientific">Mikania micrantha</name>
    <name type="common">bitter vine</name>
    <dbReference type="NCBI Taxonomy" id="192012"/>
    <lineage>
        <taxon>Eukaryota</taxon>
        <taxon>Viridiplantae</taxon>
        <taxon>Streptophyta</taxon>
        <taxon>Embryophyta</taxon>
        <taxon>Tracheophyta</taxon>
        <taxon>Spermatophyta</taxon>
        <taxon>Magnoliopsida</taxon>
        <taxon>eudicotyledons</taxon>
        <taxon>Gunneridae</taxon>
        <taxon>Pentapetalae</taxon>
        <taxon>asterids</taxon>
        <taxon>campanulids</taxon>
        <taxon>Asterales</taxon>
        <taxon>Asteraceae</taxon>
        <taxon>Asteroideae</taxon>
        <taxon>Heliantheae alliance</taxon>
        <taxon>Eupatorieae</taxon>
        <taxon>Mikania</taxon>
    </lineage>
</organism>